<feature type="compositionally biased region" description="Pro residues" evidence="1">
    <location>
        <begin position="643"/>
        <end position="652"/>
    </location>
</feature>
<dbReference type="Proteomes" id="UP001151760">
    <property type="component" value="Unassembled WGS sequence"/>
</dbReference>
<organism evidence="2 3">
    <name type="scientific">Tanacetum coccineum</name>
    <dbReference type="NCBI Taxonomy" id="301880"/>
    <lineage>
        <taxon>Eukaryota</taxon>
        <taxon>Viridiplantae</taxon>
        <taxon>Streptophyta</taxon>
        <taxon>Embryophyta</taxon>
        <taxon>Tracheophyta</taxon>
        <taxon>Spermatophyta</taxon>
        <taxon>Magnoliopsida</taxon>
        <taxon>eudicotyledons</taxon>
        <taxon>Gunneridae</taxon>
        <taxon>Pentapetalae</taxon>
        <taxon>asterids</taxon>
        <taxon>campanulids</taxon>
        <taxon>Asterales</taxon>
        <taxon>Asteraceae</taxon>
        <taxon>Asteroideae</taxon>
        <taxon>Anthemideae</taxon>
        <taxon>Anthemidinae</taxon>
        <taxon>Tanacetum</taxon>
    </lineage>
</organism>
<protein>
    <recommendedName>
        <fullName evidence="4">Reverse transcriptase domain-containing protein</fullName>
    </recommendedName>
</protein>
<evidence type="ECO:0000313" key="3">
    <source>
        <dbReference type="Proteomes" id="UP001151760"/>
    </source>
</evidence>
<name>A0ABQ5DXL1_9ASTR</name>
<reference evidence="2" key="1">
    <citation type="journal article" date="2022" name="Int. J. Mol. Sci.">
        <title>Draft Genome of Tanacetum Coccineum: Genomic Comparison of Closely Related Tanacetum-Family Plants.</title>
        <authorList>
            <person name="Yamashiro T."/>
            <person name="Shiraishi A."/>
            <person name="Nakayama K."/>
            <person name="Satake H."/>
        </authorList>
    </citation>
    <scope>NUCLEOTIDE SEQUENCE</scope>
</reference>
<keyword evidence="3" id="KW-1185">Reference proteome</keyword>
<comment type="caution">
    <text evidence="2">The sequence shown here is derived from an EMBL/GenBank/DDBJ whole genome shotgun (WGS) entry which is preliminary data.</text>
</comment>
<feature type="compositionally biased region" description="Low complexity" evidence="1">
    <location>
        <begin position="36"/>
        <end position="53"/>
    </location>
</feature>
<evidence type="ECO:0008006" key="4">
    <source>
        <dbReference type="Google" id="ProtNLM"/>
    </source>
</evidence>
<feature type="compositionally biased region" description="Polar residues" evidence="1">
    <location>
        <begin position="1"/>
        <end position="12"/>
    </location>
</feature>
<accession>A0ABQ5DXL1</accession>
<feature type="compositionally biased region" description="Basic residues" evidence="1">
    <location>
        <begin position="26"/>
        <end position="35"/>
    </location>
</feature>
<dbReference type="EMBL" id="BQNB010015754">
    <property type="protein sequence ID" value="GJT43733.1"/>
    <property type="molecule type" value="Genomic_DNA"/>
</dbReference>
<evidence type="ECO:0000256" key="1">
    <source>
        <dbReference type="SAM" id="MobiDB-lite"/>
    </source>
</evidence>
<evidence type="ECO:0000313" key="2">
    <source>
        <dbReference type="EMBL" id="GJT43733.1"/>
    </source>
</evidence>
<feature type="compositionally biased region" description="Low complexity" evidence="1">
    <location>
        <begin position="618"/>
        <end position="642"/>
    </location>
</feature>
<feature type="region of interest" description="Disordered" evidence="1">
    <location>
        <begin position="618"/>
        <end position="654"/>
    </location>
</feature>
<gene>
    <name evidence="2" type="ORF">Tco_0952448</name>
</gene>
<proteinExistence type="predicted"/>
<feature type="region of interest" description="Disordered" evidence="1">
    <location>
        <begin position="1"/>
        <end position="60"/>
    </location>
</feature>
<reference evidence="2" key="2">
    <citation type="submission" date="2022-01" db="EMBL/GenBank/DDBJ databases">
        <authorList>
            <person name="Yamashiro T."/>
            <person name="Shiraishi A."/>
            <person name="Satake H."/>
            <person name="Nakayama K."/>
        </authorList>
    </citation>
    <scope>NUCLEOTIDE SEQUENCE</scope>
</reference>
<sequence>MPPRMTTQSAGQETAAPRGGRTGGRTGRRGGRTRGRSGSQGSDQGNGRNQNGDAVNENIQGDVRNIIENNDRKGCTYNEFLACNPKEYDGKGGVIVYTRWIKKMRSVQDMSRCRDNQKVKYIAGLFVGKDLTWWNSQIHTRGREAVVGMSWEDFKTLTMEEFFPSNEMQKLEIKLWNHAMVGAGHAALLTSNNPRFIMDDPNITMKEYIRLQEEKAQRHGRTFNWQTATYGKMKYYEEEDDSFTNFETEYPAIVFDDTSDATLSCEPTVSPLNENEIDFRIPFDESDDKDYMVIFDENSFSYKIISMDNLKTDSENENDKVNTPSSPEPMISHCDDLDFFKVFENEFPTITYNDDLTSKLTEPSASFQYIKEFDLINKTSLSKYDEEELKVFNDSFPLNIVFPNNLKSKKDIDDDKIGVTQSSGRNAINIDTKGSVKLLKKGHDMAPLPSRDQRHPWLRFQVEGYTENIVHNYEQRLETIWGRSVNRVYVLDFSRLTEGMKQTLGDRLRMVYTGDEGHELFTSHAWRRLFEIRAPLVREFILEFLSTCRMSDTEMGLDVDDTLSHFGLVSDQRLRGLSMVTHELPLIDLHELGRLNICVRVGDTWAWLALRPERQPDAAAGAPTAAEDAPAFDKGAQADPAPVHAPQPPLPPGLYSRGFPSSRRRCRSYDGALWGCEEMLIYRSLIRAGLLPGWSVA</sequence>